<keyword evidence="9 14" id="KW-1133">Transmembrane helix</keyword>
<keyword evidence="3" id="KW-1003">Cell membrane</keyword>
<dbReference type="InterPro" id="IPR051378">
    <property type="entry name" value="Cell2Cell_Antifungal"/>
</dbReference>
<keyword evidence="11" id="KW-1015">Disulfide bond</keyword>
<dbReference type="CDD" id="cd23509">
    <property type="entry name" value="Gnk2-like"/>
    <property type="match status" value="1"/>
</dbReference>
<dbReference type="InterPro" id="IPR002902">
    <property type="entry name" value="GNK2"/>
</dbReference>
<feature type="domain" description="Gnk2-homologous" evidence="16">
    <location>
        <begin position="135"/>
        <end position="239"/>
    </location>
</feature>
<evidence type="ECO:0000256" key="5">
    <source>
        <dbReference type="ARBA" id="ARBA00022692"/>
    </source>
</evidence>
<evidence type="ECO:0000256" key="8">
    <source>
        <dbReference type="ARBA" id="ARBA00022949"/>
    </source>
</evidence>
<evidence type="ECO:0000256" key="7">
    <source>
        <dbReference type="ARBA" id="ARBA00022737"/>
    </source>
</evidence>
<comment type="similarity">
    <text evidence="13">Belongs to the cysteine-rich repeat secretory protein family. Plasmodesmata-located proteins (PDLD) subfamily.</text>
</comment>
<evidence type="ECO:0000256" key="9">
    <source>
        <dbReference type="ARBA" id="ARBA00022989"/>
    </source>
</evidence>
<evidence type="ECO:0000259" key="16">
    <source>
        <dbReference type="PROSITE" id="PS51473"/>
    </source>
</evidence>
<keyword evidence="7" id="KW-0677">Repeat</keyword>
<dbReference type="PROSITE" id="PS51473">
    <property type="entry name" value="GNK2"/>
    <property type="match status" value="2"/>
</dbReference>
<dbReference type="Pfam" id="PF01657">
    <property type="entry name" value="Stress-antifung"/>
    <property type="match status" value="2"/>
</dbReference>
<evidence type="ECO:0000256" key="3">
    <source>
        <dbReference type="ARBA" id="ARBA00022475"/>
    </source>
</evidence>
<dbReference type="Proteomes" id="UP000734854">
    <property type="component" value="Unassembled WGS sequence"/>
</dbReference>
<keyword evidence="5 14" id="KW-0812">Transmembrane</keyword>
<dbReference type="GO" id="GO:0005886">
    <property type="term" value="C:plasma membrane"/>
    <property type="evidence" value="ECO:0007669"/>
    <property type="project" value="UniProtKB-SubCell"/>
</dbReference>
<accession>A0A8J5KVM9</accession>
<evidence type="ECO:0000313" key="17">
    <source>
        <dbReference type="EMBL" id="KAG6501098.1"/>
    </source>
</evidence>
<organism evidence="17 18">
    <name type="scientific">Zingiber officinale</name>
    <name type="common">Ginger</name>
    <name type="synonym">Amomum zingiber</name>
    <dbReference type="NCBI Taxonomy" id="94328"/>
    <lineage>
        <taxon>Eukaryota</taxon>
        <taxon>Viridiplantae</taxon>
        <taxon>Streptophyta</taxon>
        <taxon>Embryophyta</taxon>
        <taxon>Tracheophyta</taxon>
        <taxon>Spermatophyta</taxon>
        <taxon>Magnoliopsida</taxon>
        <taxon>Liliopsida</taxon>
        <taxon>Zingiberales</taxon>
        <taxon>Zingiberaceae</taxon>
        <taxon>Zingiber</taxon>
    </lineage>
</organism>
<feature type="transmembrane region" description="Helical" evidence="14">
    <location>
        <begin position="254"/>
        <end position="274"/>
    </location>
</feature>
<evidence type="ECO:0000256" key="15">
    <source>
        <dbReference type="SAM" id="SignalP"/>
    </source>
</evidence>
<keyword evidence="4" id="KW-0945">Host-virus interaction</keyword>
<evidence type="ECO:0000256" key="1">
    <source>
        <dbReference type="ARBA" id="ARBA00004251"/>
    </source>
</evidence>
<evidence type="ECO:0000256" key="4">
    <source>
        <dbReference type="ARBA" id="ARBA00022581"/>
    </source>
</evidence>
<reference evidence="17 18" key="1">
    <citation type="submission" date="2020-08" db="EMBL/GenBank/DDBJ databases">
        <title>Plant Genome Project.</title>
        <authorList>
            <person name="Zhang R.-G."/>
        </authorList>
    </citation>
    <scope>NUCLEOTIDE SEQUENCE [LARGE SCALE GENOMIC DNA]</scope>
    <source>
        <tissue evidence="17">Rhizome</tissue>
    </source>
</reference>
<evidence type="ECO:0000256" key="11">
    <source>
        <dbReference type="ARBA" id="ARBA00023157"/>
    </source>
</evidence>
<comment type="subcellular location">
    <subcellularLocation>
        <location evidence="12">Cell junction</location>
        <location evidence="12">Plasmodesma</location>
    </subcellularLocation>
    <subcellularLocation>
        <location evidence="1">Cell membrane</location>
        <topology evidence="1">Single-pass type I membrane protein</topology>
    </subcellularLocation>
</comment>
<dbReference type="AlphaFoldDB" id="A0A8J5KVM9"/>
<evidence type="ECO:0000256" key="13">
    <source>
        <dbReference type="ARBA" id="ARBA00038393"/>
    </source>
</evidence>
<dbReference type="GO" id="GO:0009506">
    <property type="term" value="C:plasmodesma"/>
    <property type="evidence" value="ECO:0007669"/>
    <property type="project" value="UniProtKB-SubCell"/>
</dbReference>
<name>A0A8J5KVM9_ZINOF</name>
<keyword evidence="10 14" id="KW-0472">Membrane</keyword>
<dbReference type="PANTHER" id="PTHR32080">
    <property type="entry name" value="ANTIFUNGAL PROTEIN GINKBILOBIN-2-LIKE"/>
    <property type="match status" value="1"/>
</dbReference>
<keyword evidence="2" id="KW-0813">Transport</keyword>
<proteinExistence type="inferred from homology"/>
<dbReference type="EMBL" id="JACMSC010000011">
    <property type="protein sequence ID" value="KAG6501098.1"/>
    <property type="molecule type" value="Genomic_DNA"/>
</dbReference>
<keyword evidence="18" id="KW-1185">Reference proteome</keyword>
<dbReference type="PANTHER" id="PTHR32080:SF3">
    <property type="entry name" value="PLASMODESMATA-LOCATED PROTEIN 7"/>
    <property type="match status" value="1"/>
</dbReference>
<feature type="signal peptide" evidence="15">
    <location>
        <begin position="1"/>
        <end position="18"/>
    </location>
</feature>
<gene>
    <name evidence="17" type="ORF">ZIOFF_040966</name>
</gene>
<feature type="chain" id="PRO_5035271450" description="Gnk2-homologous domain-containing protein" evidence="15">
    <location>
        <begin position="19"/>
        <end position="320"/>
    </location>
</feature>
<keyword evidence="6 15" id="KW-0732">Signal</keyword>
<sequence>MLLSKFLLFLFFSSMASSSSDDFTDFVYGGCSQPKYAPASPYKSNIETLFTSLANSAALSSYANFTSAAASGAPEAYGLFQCRGDLPVSNCAACVRSGLSQLSALCPSAAGAAVQLRGCLLRYGNDSFLGKPDTAVLYRKCSSSSAYGGGHGGGDPSLQLSMRDAALAALLESGGRSYRLGTAGEAKAVAQCVGDQSGKQCDECTAAALARLREACGRVAAAGDAYLGKCYVRYWSDGVDTSDDDDDDEIGKTVAIIIGLIAGVALVLVCLSFIRKARNKGNLFLHLNQLIQIITVKTSICHSYLNIYNQINNTSIIIII</sequence>
<comment type="caution">
    <text evidence="17">The sequence shown here is derived from an EMBL/GenBank/DDBJ whole genome shotgun (WGS) entry which is preliminary data.</text>
</comment>
<evidence type="ECO:0000256" key="12">
    <source>
        <dbReference type="ARBA" id="ARBA00024184"/>
    </source>
</evidence>
<feature type="domain" description="Gnk2-homologous" evidence="16">
    <location>
        <begin position="24"/>
        <end position="128"/>
    </location>
</feature>
<evidence type="ECO:0000256" key="2">
    <source>
        <dbReference type="ARBA" id="ARBA00022448"/>
    </source>
</evidence>
<evidence type="ECO:0000256" key="14">
    <source>
        <dbReference type="SAM" id="Phobius"/>
    </source>
</evidence>
<dbReference type="OrthoDB" id="1097929at2759"/>
<keyword evidence="8" id="KW-0965">Cell junction</keyword>
<evidence type="ECO:0000256" key="10">
    <source>
        <dbReference type="ARBA" id="ARBA00023136"/>
    </source>
</evidence>
<evidence type="ECO:0000256" key="6">
    <source>
        <dbReference type="ARBA" id="ARBA00022729"/>
    </source>
</evidence>
<dbReference type="FunFam" id="3.30.430.20:FF:000001">
    <property type="entry name" value="cysteine-rich repeat secretory protein 3"/>
    <property type="match status" value="1"/>
</dbReference>
<protein>
    <recommendedName>
        <fullName evidence="16">Gnk2-homologous domain-containing protein</fullName>
    </recommendedName>
</protein>
<evidence type="ECO:0000313" key="18">
    <source>
        <dbReference type="Proteomes" id="UP000734854"/>
    </source>
</evidence>